<dbReference type="EMBL" id="GL349448">
    <property type="protein sequence ID" value="KNC47838.1"/>
    <property type="molecule type" value="Genomic_DNA"/>
</dbReference>
<evidence type="ECO:0000313" key="2">
    <source>
        <dbReference type="EMBL" id="KNC47838.1"/>
    </source>
</evidence>
<dbReference type="GeneID" id="25563631"/>
<dbReference type="RefSeq" id="XP_013759316.1">
    <property type="nucleotide sequence ID" value="XM_013903862.1"/>
</dbReference>
<keyword evidence="1" id="KW-0472">Membrane</keyword>
<dbReference type="OMA" id="WVIPQIT"/>
<dbReference type="GO" id="GO:0070072">
    <property type="term" value="P:vacuolar proton-transporting V-type ATPase complex assembly"/>
    <property type="evidence" value="ECO:0007669"/>
    <property type="project" value="InterPro"/>
</dbReference>
<dbReference type="PANTHER" id="PTHR28251">
    <property type="entry name" value="V-TYPE ATPASE ASSEMBLY FACTOR PKR1"/>
    <property type="match status" value="1"/>
</dbReference>
<feature type="transmembrane region" description="Helical" evidence="1">
    <location>
        <begin position="45"/>
        <end position="66"/>
    </location>
</feature>
<feature type="transmembrane region" description="Helical" evidence="1">
    <location>
        <begin position="73"/>
        <end position="92"/>
    </location>
</feature>
<name>A0A0L0D958_THETB</name>
<keyword evidence="3" id="KW-1185">Reference proteome</keyword>
<dbReference type="Proteomes" id="UP000054408">
    <property type="component" value="Unassembled WGS sequence"/>
</dbReference>
<sequence>MSGGVERKDELAHEALHGPVVTESSGYVASDVVNSMFSPGTPSTVITLMNVVFITLLVVLASLLLIRGFNIHLAVMLAMTVVLIALINWLLIELDAAHKKHVAEGGDGAKSSSKAKKE</sequence>
<evidence type="ECO:0000313" key="3">
    <source>
        <dbReference type="Proteomes" id="UP000054408"/>
    </source>
</evidence>
<accession>A0A0L0D958</accession>
<gene>
    <name evidence="2" type="ORF">AMSG_04067</name>
</gene>
<dbReference type="GO" id="GO:0005789">
    <property type="term" value="C:endoplasmic reticulum membrane"/>
    <property type="evidence" value="ECO:0007669"/>
    <property type="project" value="TreeGrafter"/>
</dbReference>
<reference evidence="2 3" key="1">
    <citation type="submission" date="2010-05" db="EMBL/GenBank/DDBJ databases">
        <title>The Genome Sequence of Thecamonas trahens ATCC 50062.</title>
        <authorList>
            <consortium name="The Broad Institute Genome Sequencing Platform"/>
            <person name="Russ C."/>
            <person name="Cuomo C."/>
            <person name="Shea T."/>
            <person name="Young S.K."/>
            <person name="Zeng Q."/>
            <person name="Koehrsen M."/>
            <person name="Haas B."/>
            <person name="Borodovsky M."/>
            <person name="Guigo R."/>
            <person name="Alvarado L."/>
            <person name="Berlin A."/>
            <person name="Bochicchio J."/>
            <person name="Borenstein D."/>
            <person name="Chapman S."/>
            <person name="Chen Z."/>
            <person name="Freedman E."/>
            <person name="Gellesch M."/>
            <person name="Goldberg J."/>
            <person name="Griggs A."/>
            <person name="Gujja S."/>
            <person name="Heilman E."/>
            <person name="Heiman D."/>
            <person name="Hepburn T."/>
            <person name="Howarth C."/>
            <person name="Jen D."/>
            <person name="Larson L."/>
            <person name="Mehta T."/>
            <person name="Park D."/>
            <person name="Pearson M."/>
            <person name="Roberts A."/>
            <person name="Saif S."/>
            <person name="Shenoy N."/>
            <person name="Sisk P."/>
            <person name="Stolte C."/>
            <person name="Sykes S."/>
            <person name="Thomson T."/>
            <person name="Walk T."/>
            <person name="White J."/>
            <person name="Yandava C."/>
            <person name="Burger G."/>
            <person name="Gray M.W."/>
            <person name="Holland P.W.H."/>
            <person name="King N."/>
            <person name="Lang F.B.F."/>
            <person name="Roger A.J."/>
            <person name="Ruiz-Trillo I."/>
            <person name="Lander E."/>
            <person name="Nusbaum C."/>
        </authorList>
    </citation>
    <scope>NUCLEOTIDE SEQUENCE [LARGE SCALE GENOMIC DNA]</scope>
    <source>
        <strain evidence="2 3">ATCC 50062</strain>
    </source>
</reference>
<dbReference type="AlphaFoldDB" id="A0A0L0D958"/>
<evidence type="ECO:0000256" key="1">
    <source>
        <dbReference type="SAM" id="Phobius"/>
    </source>
</evidence>
<dbReference type="Pfam" id="PF08636">
    <property type="entry name" value="Pkr1"/>
    <property type="match status" value="1"/>
</dbReference>
<organism evidence="2 3">
    <name type="scientific">Thecamonas trahens ATCC 50062</name>
    <dbReference type="NCBI Taxonomy" id="461836"/>
    <lineage>
        <taxon>Eukaryota</taxon>
        <taxon>Apusozoa</taxon>
        <taxon>Apusomonadida</taxon>
        <taxon>Apusomonadidae</taxon>
        <taxon>Thecamonas</taxon>
    </lineage>
</organism>
<keyword evidence="1" id="KW-1133">Transmembrane helix</keyword>
<keyword evidence="1" id="KW-0812">Transmembrane</keyword>
<protein>
    <submittedName>
        <fullName evidence="2">Uncharacterized protein</fullName>
    </submittedName>
</protein>
<dbReference type="PANTHER" id="PTHR28251:SF1">
    <property type="entry name" value="V-TYPE ATPASE ASSEMBLY FACTOR PKR1"/>
    <property type="match status" value="1"/>
</dbReference>
<proteinExistence type="predicted"/>
<dbReference type="InterPro" id="IPR013945">
    <property type="entry name" value="Pkr1"/>
</dbReference>